<dbReference type="Proteomes" id="UP000019247">
    <property type="component" value="Unassembled WGS sequence"/>
</dbReference>
<protein>
    <submittedName>
        <fullName evidence="1">Uncharacterized protein</fullName>
    </submittedName>
</protein>
<comment type="caution">
    <text evidence="1">The sequence shown here is derived from an EMBL/GenBank/DDBJ whole genome shotgun (WGS) entry which is preliminary data.</text>
</comment>
<dbReference type="AlphaFoldDB" id="W6T8M1"/>
<proteinExistence type="predicted"/>
<dbReference type="RefSeq" id="WP_033613707.1">
    <property type="nucleotide sequence ID" value="NZ_KK036478.1"/>
</dbReference>
<dbReference type="STRING" id="1400520.LFAB_05315"/>
<dbReference type="HOGENOM" id="CLU_2752721_0_0_9"/>
<dbReference type="EMBL" id="AWWK01000025">
    <property type="protein sequence ID" value="ETY74781.1"/>
    <property type="molecule type" value="Genomic_DNA"/>
</dbReference>
<organism evidence="1 2">
    <name type="scientific">Lactiplantibacillus fabifermentans T30PCM01</name>
    <dbReference type="NCBI Taxonomy" id="1400520"/>
    <lineage>
        <taxon>Bacteria</taxon>
        <taxon>Bacillati</taxon>
        <taxon>Bacillota</taxon>
        <taxon>Bacilli</taxon>
        <taxon>Lactobacillales</taxon>
        <taxon>Lactobacillaceae</taxon>
        <taxon>Lactiplantibacillus</taxon>
    </lineage>
</organism>
<evidence type="ECO:0000313" key="2">
    <source>
        <dbReference type="Proteomes" id="UP000019247"/>
    </source>
</evidence>
<name>W6T8M1_9LACO</name>
<accession>W6T8M1</accession>
<evidence type="ECO:0000313" key="1">
    <source>
        <dbReference type="EMBL" id="ETY74781.1"/>
    </source>
</evidence>
<gene>
    <name evidence="1" type="ORF">LFAB_05315</name>
</gene>
<dbReference type="PATRIC" id="fig|1400520.3.peg.1039"/>
<dbReference type="OrthoDB" id="2319961at2"/>
<sequence>MSDVVLVALISAVTSIIVAFIPQIFSLRNKSTATDGESISKLKGEIGALRKENKEKQEIIDYYRKKDELK</sequence>
<reference evidence="1 2" key="1">
    <citation type="journal article" date="2014" name="Genome Announc.">
        <title>Genome Sequence of Lactobacillus fabifermentans Strain T30PCM01, Isolated from Fermenting Grape Marc.</title>
        <authorList>
            <person name="Treu L."/>
            <person name="Vendramin V."/>
            <person name="Bovo B."/>
            <person name="Giacomini A."/>
            <person name="Corich V."/>
            <person name="Campanaro S."/>
        </authorList>
    </citation>
    <scope>NUCLEOTIDE SEQUENCE [LARGE SCALE GENOMIC DNA]</scope>
    <source>
        <strain evidence="1 2">T30PCM01</strain>
    </source>
</reference>